<evidence type="ECO:0000313" key="3">
    <source>
        <dbReference type="EMBL" id="CAJ1934442.1"/>
    </source>
</evidence>
<feature type="compositionally biased region" description="Basic and acidic residues" evidence="1">
    <location>
        <begin position="501"/>
        <end position="510"/>
    </location>
</feature>
<feature type="compositionally biased region" description="Polar residues" evidence="1">
    <location>
        <begin position="347"/>
        <end position="356"/>
    </location>
</feature>
<evidence type="ECO:0000256" key="1">
    <source>
        <dbReference type="SAM" id="MobiDB-lite"/>
    </source>
</evidence>
<name>A0AAD2FIL3_9STRA</name>
<feature type="compositionally biased region" description="Low complexity" evidence="1">
    <location>
        <begin position="361"/>
        <end position="377"/>
    </location>
</feature>
<organism evidence="3 4">
    <name type="scientific">Cylindrotheca closterium</name>
    <dbReference type="NCBI Taxonomy" id="2856"/>
    <lineage>
        <taxon>Eukaryota</taxon>
        <taxon>Sar</taxon>
        <taxon>Stramenopiles</taxon>
        <taxon>Ochrophyta</taxon>
        <taxon>Bacillariophyta</taxon>
        <taxon>Bacillariophyceae</taxon>
        <taxon>Bacillariophycidae</taxon>
        <taxon>Bacillariales</taxon>
        <taxon>Bacillariaceae</taxon>
        <taxon>Cylindrotheca</taxon>
    </lineage>
</organism>
<keyword evidence="4" id="KW-1185">Reference proteome</keyword>
<dbReference type="Pfam" id="PF20710">
    <property type="entry name" value="DUF6824"/>
    <property type="match status" value="2"/>
</dbReference>
<proteinExistence type="predicted"/>
<feature type="compositionally biased region" description="Low complexity" evidence="1">
    <location>
        <begin position="324"/>
        <end position="334"/>
    </location>
</feature>
<protein>
    <recommendedName>
        <fullName evidence="2">DUF6824 domain-containing protein</fullName>
    </recommendedName>
</protein>
<evidence type="ECO:0000313" key="4">
    <source>
        <dbReference type="Proteomes" id="UP001295423"/>
    </source>
</evidence>
<dbReference type="InterPro" id="IPR049227">
    <property type="entry name" value="DUF6824"/>
</dbReference>
<feature type="region of interest" description="Disordered" evidence="1">
    <location>
        <begin position="452"/>
        <end position="510"/>
    </location>
</feature>
<feature type="compositionally biased region" description="Polar residues" evidence="1">
    <location>
        <begin position="267"/>
        <end position="288"/>
    </location>
</feature>
<sequence>MTPEPQANPEKKVTVNGSHRSNELQEHDVVCEKGRGDHERWAGNRLYRFLINSHKETYNDLTPMERSAIIGNIIGTIKGKGGWFVQNDEGLGKLARLTEEKVRKKVSDDLRREVRRRREKRTSNTAFSSKLKALTKVEPRSEEKVDLKTPVDDPRAADVLFGPGARRHPGNKTYWDLMKQNLNQYIISPYGARSIISKSIVQGIRQLDGRFLEQDQKTSIWYEISDRRAIEKTSHALSNKKYKTRRRDTDDKDVSTPLKIDATVDSDVTSFSSNGSDAENAPLSTTSGSKKRRFLERMDDVPVDGDIATDRGVLLLTSLNAVGSKSVTSKKTPTGTPPATPPTKSKNLSMTVITPNHDSRAAASVSSVSDESSYGESQRPAKTMPPPVVNAPHIQEFSYPRPGAEMGPRVAPRYGRYMEEEYYNHEHMIHKLPPSPYPRRVEEYSSLYHRYPHGQPPPSPAGYRFPPKGQRPPYSLPMTPSRIPHHPQYWASEYASPPPARRGDEQKAWH</sequence>
<feature type="domain" description="DUF6824" evidence="2">
    <location>
        <begin position="158"/>
        <end position="238"/>
    </location>
</feature>
<gene>
    <name evidence="3" type="ORF">CYCCA115_LOCUS3782</name>
</gene>
<comment type="caution">
    <text evidence="3">The sequence shown here is derived from an EMBL/GenBank/DDBJ whole genome shotgun (WGS) entry which is preliminary data.</text>
</comment>
<reference evidence="3" key="1">
    <citation type="submission" date="2023-08" db="EMBL/GenBank/DDBJ databases">
        <authorList>
            <person name="Audoor S."/>
            <person name="Bilcke G."/>
        </authorList>
    </citation>
    <scope>NUCLEOTIDE SEQUENCE</scope>
</reference>
<evidence type="ECO:0000259" key="2">
    <source>
        <dbReference type="Pfam" id="PF20710"/>
    </source>
</evidence>
<accession>A0AAD2FIL3</accession>
<feature type="region of interest" description="Disordered" evidence="1">
    <location>
        <begin position="267"/>
        <end position="290"/>
    </location>
</feature>
<feature type="domain" description="DUF6824" evidence="2">
    <location>
        <begin position="28"/>
        <end position="111"/>
    </location>
</feature>
<dbReference type="Proteomes" id="UP001295423">
    <property type="component" value="Unassembled WGS sequence"/>
</dbReference>
<feature type="region of interest" description="Disordered" evidence="1">
    <location>
        <begin position="1"/>
        <end position="24"/>
    </location>
</feature>
<feature type="region of interest" description="Disordered" evidence="1">
    <location>
        <begin position="324"/>
        <end position="387"/>
    </location>
</feature>
<dbReference type="EMBL" id="CAKOGP040000335">
    <property type="protein sequence ID" value="CAJ1934442.1"/>
    <property type="molecule type" value="Genomic_DNA"/>
</dbReference>
<dbReference type="AlphaFoldDB" id="A0AAD2FIL3"/>